<comment type="caution">
    <text evidence="1">The sequence shown here is derived from an EMBL/GenBank/DDBJ whole genome shotgun (WGS) entry which is preliminary data.</text>
</comment>
<dbReference type="Gene3D" id="3.40.50.1010">
    <property type="entry name" value="5'-nuclease"/>
    <property type="match status" value="1"/>
</dbReference>
<name>A0A062V5B1_9EURY</name>
<gene>
    <name evidence="1" type="ORF">ANME2D_02993</name>
</gene>
<dbReference type="AlphaFoldDB" id="A0A062V5B1"/>
<dbReference type="Proteomes" id="UP000027153">
    <property type="component" value="Unassembled WGS sequence"/>
</dbReference>
<evidence type="ECO:0000313" key="1">
    <source>
        <dbReference type="EMBL" id="KCZ70964.1"/>
    </source>
</evidence>
<organism evidence="1 2">
    <name type="scientific">Candidatus Methanoperedens nitratireducens</name>
    <dbReference type="NCBI Taxonomy" id="1392998"/>
    <lineage>
        <taxon>Archaea</taxon>
        <taxon>Methanobacteriati</taxon>
        <taxon>Methanobacteriota</taxon>
        <taxon>Stenosarchaea group</taxon>
        <taxon>Methanomicrobia</taxon>
        <taxon>Methanosarcinales</taxon>
        <taxon>ANME-2 cluster</taxon>
        <taxon>Candidatus Methanoperedentaceae</taxon>
        <taxon>Candidatus Methanoperedens</taxon>
    </lineage>
</organism>
<dbReference type="SUPFAM" id="SSF88723">
    <property type="entry name" value="PIN domain-like"/>
    <property type="match status" value="1"/>
</dbReference>
<reference evidence="1 2" key="1">
    <citation type="journal article" date="2013" name="Nature">
        <title>Anaerobic oxidation of methane coupled to nitrate reduction in a novel archaeal lineage.</title>
        <authorList>
            <person name="Haroon M.F."/>
            <person name="Hu S."/>
            <person name="Shi Y."/>
            <person name="Imelfort M."/>
            <person name="Keller J."/>
            <person name="Hugenholtz P."/>
            <person name="Yuan Z."/>
            <person name="Tyson G.W."/>
        </authorList>
    </citation>
    <scope>NUCLEOTIDE SEQUENCE [LARGE SCALE GENOMIC DNA]</scope>
    <source>
        <strain evidence="1 2">ANME-2d</strain>
    </source>
</reference>
<dbReference type="EMBL" id="JMIY01000007">
    <property type="protein sequence ID" value="KCZ70964.1"/>
    <property type="molecule type" value="Genomic_DNA"/>
</dbReference>
<accession>A0A062V5B1</accession>
<keyword evidence="2" id="KW-1185">Reference proteome</keyword>
<sequence length="112" mass="13253">MSEFFGEERIFIDANIFIYNALDDPNYAEACSDFLRLVETNRIKGVITPLIMDEVLFKILVAEASQHIEKFNIWNLKKEMKKAEFSSLIYKLMREYGEYMKALKSMKFYLLS</sequence>
<proteinExistence type="predicted"/>
<evidence type="ECO:0008006" key="3">
    <source>
        <dbReference type="Google" id="ProtNLM"/>
    </source>
</evidence>
<dbReference type="OrthoDB" id="145385at2157"/>
<protein>
    <recommendedName>
        <fullName evidence="3">PIN domain-containing protein</fullName>
    </recommendedName>
</protein>
<evidence type="ECO:0000313" key="2">
    <source>
        <dbReference type="Proteomes" id="UP000027153"/>
    </source>
</evidence>
<dbReference type="InterPro" id="IPR029060">
    <property type="entry name" value="PIN-like_dom_sf"/>
</dbReference>
<dbReference type="RefSeq" id="WP_157834142.1">
    <property type="nucleotide sequence ID" value="NZ_JMIY01000007.1"/>
</dbReference>